<proteinExistence type="predicted"/>
<dbReference type="InterPro" id="IPR045782">
    <property type="entry name" value="TrbL_3"/>
</dbReference>
<feature type="transmembrane region" description="Helical" evidence="2">
    <location>
        <begin position="106"/>
        <end position="128"/>
    </location>
</feature>
<comment type="caution">
    <text evidence="4">The sequence shown here is derived from an EMBL/GenBank/DDBJ whole genome shotgun (WGS) entry which is preliminary data.</text>
</comment>
<dbReference type="AlphaFoldDB" id="A0A8H9GTJ0"/>
<feature type="region of interest" description="Disordered" evidence="1">
    <location>
        <begin position="495"/>
        <end position="544"/>
    </location>
</feature>
<feature type="chain" id="PRO_5039092944" description="Type IV secretion system protein" evidence="3">
    <location>
        <begin position="29"/>
        <end position="544"/>
    </location>
</feature>
<keyword evidence="2" id="KW-0472">Membrane</keyword>
<feature type="transmembrane region" description="Helical" evidence="2">
    <location>
        <begin position="203"/>
        <end position="221"/>
    </location>
</feature>
<feature type="transmembrane region" description="Helical" evidence="2">
    <location>
        <begin position="260"/>
        <end position="282"/>
    </location>
</feature>
<feature type="transmembrane region" description="Helical" evidence="2">
    <location>
        <begin position="288"/>
        <end position="312"/>
    </location>
</feature>
<feature type="signal peptide" evidence="3">
    <location>
        <begin position="1"/>
        <end position="28"/>
    </location>
</feature>
<reference evidence="4" key="2">
    <citation type="submission" date="2020-09" db="EMBL/GenBank/DDBJ databases">
        <authorList>
            <person name="Sun Q."/>
            <person name="Zhou Y."/>
        </authorList>
    </citation>
    <scope>NUCLEOTIDE SEQUENCE</scope>
    <source>
        <strain evidence="4">CGMCC 4.7138</strain>
    </source>
</reference>
<accession>A0A8H9GTJ0</accession>
<dbReference type="Proteomes" id="UP000653480">
    <property type="component" value="Unassembled WGS sequence"/>
</dbReference>
<organism evidence="4 5">
    <name type="scientific">Microbispora bryophytorum</name>
    <dbReference type="NCBI Taxonomy" id="1460882"/>
    <lineage>
        <taxon>Bacteria</taxon>
        <taxon>Bacillati</taxon>
        <taxon>Actinomycetota</taxon>
        <taxon>Actinomycetes</taxon>
        <taxon>Streptosporangiales</taxon>
        <taxon>Streptosporangiaceae</taxon>
        <taxon>Microbispora</taxon>
    </lineage>
</organism>
<evidence type="ECO:0000256" key="2">
    <source>
        <dbReference type="SAM" id="Phobius"/>
    </source>
</evidence>
<evidence type="ECO:0000313" key="4">
    <source>
        <dbReference type="EMBL" id="GGN98877.1"/>
    </source>
</evidence>
<reference evidence="4" key="1">
    <citation type="journal article" date="2014" name="Int. J. Syst. Evol. Microbiol.">
        <title>Complete genome sequence of Corynebacterium casei LMG S-19264T (=DSM 44701T), isolated from a smear-ripened cheese.</title>
        <authorList>
            <consortium name="US DOE Joint Genome Institute (JGI-PGF)"/>
            <person name="Walter F."/>
            <person name="Albersmeier A."/>
            <person name="Kalinowski J."/>
            <person name="Ruckert C."/>
        </authorList>
    </citation>
    <scope>NUCLEOTIDE SEQUENCE</scope>
    <source>
        <strain evidence="4">CGMCC 4.7138</strain>
    </source>
</reference>
<evidence type="ECO:0000313" key="5">
    <source>
        <dbReference type="Proteomes" id="UP000653480"/>
    </source>
</evidence>
<dbReference type="Pfam" id="PF19590">
    <property type="entry name" value="TrbL_3"/>
    <property type="match status" value="1"/>
</dbReference>
<feature type="compositionally biased region" description="Pro residues" evidence="1">
    <location>
        <begin position="501"/>
        <end position="516"/>
    </location>
</feature>
<name>A0A8H9GTJ0_9ACTN</name>
<dbReference type="EMBL" id="BMMN01000001">
    <property type="protein sequence ID" value="GGN98877.1"/>
    <property type="molecule type" value="Genomic_DNA"/>
</dbReference>
<evidence type="ECO:0000256" key="1">
    <source>
        <dbReference type="SAM" id="MobiDB-lite"/>
    </source>
</evidence>
<gene>
    <name evidence="4" type="ORF">GCM10011574_03930</name>
</gene>
<protein>
    <recommendedName>
        <fullName evidence="6">Type IV secretion system protein</fullName>
    </recommendedName>
</protein>
<keyword evidence="3" id="KW-0732">Signal</keyword>
<evidence type="ECO:0000256" key="3">
    <source>
        <dbReference type="SAM" id="SignalP"/>
    </source>
</evidence>
<keyword evidence="2" id="KW-1133">Transmembrane helix</keyword>
<sequence>MAMRVVAAAGVTIGLCAVVVVTAASAHATPTPLPSPVPGASPSAPGDLPVPEGTGVGFGIGDWITGQINSWFAGLVYLAIKPLLDLLAVTLLATPDVSGSGRVFDLWKATAAIANTGFVLLATIGAISAMGHQTVQTRYAVKEVLPRLFIAVLAANTSFLLCGKVIEIANALSKALLGQDFDGRRAAATLQLLIVAPGASQQIFYVLLALVAVVLLLLLLITFVMRAALVLLLTVASPLALACLALPYTEGLARFWWRAFTGLLLIQVTQSLTLVLAVRIFFNQDGRLLLGIVPTGQLVNLVLALCLLIILIRIPGWISRRIFAGVGGHSTIGRMVKYALAYKLTSPVLAALHLRPGGRRSSTPRAAGHMAAAHAMAGRTMASRALPALAAGPAGTATAAGATAVTGTAASAARGGPGPAKHAPVAARRPVNPADWEAAPVKHAPSAPAVQGKYRRPPRPSGPVPPTTPVYGHPRETYYANGPAGLAQMYRLRTQNSPSRPARPPVPPVMFRPPVYPSQGVARGAHDAADRRTPPPNPTGDEGR</sequence>
<feature type="transmembrane region" description="Helical" evidence="2">
    <location>
        <begin position="148"/>
        <end position="166"/>
    </location>
</feature>
<feature type="compositionally biased region" description="Pro residues" evidence="1">
    <location>
        <begin position="459"/>
        <end position="468"/>
    </location>
</feature>
<keyword evidence="5" id="KW-1185">Reference proteome</keyword>
<feature type="compositionally biased region" description="Basic and acidic residues" evidence="1">
    <location>
        <begin position="524"/>
        <end position="533"/>
    </location>
</feature>
<feature type="region of interest" description="Disordered" evidence="1">
    <location>
        <begin position="438"/>
        <end position="480"/>
    </location>
</feature>
<keyword evidence="2" id="KW-0812">Transmembrane</keyword>
<feature type="transmembrane region" description="Helical" evidence="2">
    <location>
        <begin position="227"/>
        <end position="248"/>
    </location>
</feature>
<evidence type="ECO:0008006" key="6">
    <source>
        <dbReference type="Google" id="ProtNLM"/>
    </source>
</evidence>